<organism evidence="3 4">
    <name type="scientific">Salix suchowensis</name>
    <dbReference type="NCBI Taxonomy" id="1278906"/>
    <lineage>
        <taxon>Eukaryota</taxon>
        <taxon>Viridiplantae</taxon>
        <taxon>Streptophyta</taxon>
        <taxon>Embryophyta</taxon>
        <taxon>Tracheophyta</taxon>
        <taxon>Spermatophyta</taxon>
        <taxon>Magnoliopsida</taxon>
        <taxon>eudicotyledons</taxon>
        <taxon>Gunneridae</taxon>
        <taxon>Pentapetalae</taxon>
        <taxon>rosids</taxon>
        <taxon>fabids</taxon>
        <taxon>Malpighiales</taxon>
        <taxon>Salicaceae</taxon>
        <taxon>Saliceae</taxon>
        <taxon>Salix</taxon>
    </lineage>
</organism>
<sequence>MDSRDNKKNKGKLDEKEKNGRDEKRKEKLGGMIFMCSAKTKPDCFLYGIMGVTVNKKELILAVKPGLQLFLYDSDLKLMYGIYEASSAGGFLQNEMWIYSYSNLSITGHQMQLRNGGPAILWSIAMNRVMW</sequence>
<dbReference type="SMART" id="SM00767">
    <property type="entry name" value="DCD"/>
    <property type="match status" value="1"/>
</dbReference>
<evidence type="ECO:0000313" key="3">
    <source>
        <dbReference type="EMBL" id="KAJ6397632.1"/>
    </source>
</evidence>
<evidence type="ECO:0000313" key="4">
    <source>
        <dbReference type="Proteomes" id="UP001141253"/>
    </source>
</evidence>
<feature type="region of interest" description="Disordered" evidence="1">
    <location>
        <begin position="1"/>
        <end position="24"/>
    </location>
</feature>
<proteinExistence type="predicted"/>
<dbReference type="PANTHER" id="PTHR46444:SF3">
    <property type="entry name" value="DCD (DEVELOPMENT AND CELL DEATH) DOMAIN PROTEIN"/>
    <property type="match status" value="1"/>
</dbReference>
<dbReference type="PROSITE" id="PS51222">
    <property type="entry name" value="DCD"/>
    <property type="match status" value="1"/>
</dbReference>
<protein>
    <recommendedName>
        <fullName evidence="2">DCD domain-containing protein</fullName>
    </recommendedName>
</protein>
<dbReference type="EMBL" id="JAPFFI010000003">
    <property type="protein sequence ID" value="KAJ6397632.1"/>
    <property type="molecule type" value="Genomic_DNA"/>
</dbReference>
<name>A0ABQ9CGH5_9ROSI</name>
<dbReference type="Pfam" id="PF10539">
    <property type="entry name" value="Dev_Cell_Death"/>
    <property type="match status" value="1"/>
</dbReference>
<comment type="caution">
    <text evidence="3">The sequence shown here is derived from an EMBL/GenBank/DDBJ whole genome shotgun (WGS) entry which is preliminary data.</text>
</comment>
<accession>A0ABQ9CGH5</accession>
<evidence type="ECO:0000256" key="1">
    <source>
        <dbReference type="SAM" id="MobiDB-lite"/>
    </source>
</evidence>
<evidence type="ECO:0000259" key="2">
    <source>
        <dbReference type="PROSITE" id="PS51222"/>
    </source>
</evidence>
<reference evidence="3" key="2">
    <citation type="journal article" date="2023" name="Int. J. Mol. Sci.">
        <title>De Novo Assembly and Annotation of 11 Diverse Shrub Willow (Salix) Genomes Reveals Novel Gene Organization in Sex-Linked Regions.</title>
        <authorList>
            <person name="Hyden B."/>
            <person name="Feng K."/>
            <person name="Yates T.B."/>
            <person name="Jawdy S."/>
            <person name="Cereghino C."/>
            <person name="Smart L.B."/>
            <person name="Muchero W."/>
        </authorList>
    </citation>
    <scope>NUCLEOTIDE SEQUENCE</scope>
    <source>
        <tissue evidence="3">Shoot tip</tissue>
    </source>
</reference>
<dbReference type="InterPro" id="IPR013989">
    <property type="entry name" value="Dev_and_cell_death_domain"/>
</dbReference>
<gene>
    <name evidence="3" type="ORF">OIU77_018613</name>
</gene>
<reference evidence="3" key="1">
    <citation type="submission" date="2022-10" db="EMBL/GenBank/DDBJ databases">
        <authorList>
            <person name="Hyden B.L."/>
            <person name="Feng K."/>
            <person name="Yates T."/>
            <person name="Jawdy S."/>
            <person name="Smart L.B."/>
            <person name="Muchero W."/>
        </authorList>
    </citation>
    <scope>NUCLEOTIDE SEQUENCE</scope>
    <source>
        <tissue evidence="3">Shoot tip</tissue>
    </source>
</reference>
<keyword evidence="4" id="KW-1185">Reference proteome</keyword>
<feature type="domain" description="DCD" evidence="2">
    <location>
        <begin position="27"/>
        <end position="131"/>
    </location>
</feature>
<dbReference type="PANTHER" id="PTHR46444">
    <property type="entry name" value="DCD (DEVELOPMENT AND CELL DEATH) DOMAIN PROTEIN-RELATED"/>
    <property type="match status" value="1"/>
</dbReference>
<dbReference type="Proteomes" id="UP001141253">
    <property type="component" value="Chromosome 5"/>
</dbReference>